<protein>
    <submittedName>
        <fullName evidence="1">Uncharacterized protein</fullName>
    </submittedName>
</protein>
<name>R9TBT5_METII</name>
<reference evidence="1 2" key="1">
    <citation type="journal article" date="2013" name="Genome Announc.">
        <title>Genome sequence of 'Candidatus Methanomassiliicoccus intestinalis' Issoire-Mx1, a third thermoplasmatales-related methanogenic archaeon from human feces.</title>
        <authorList>
            <person name="Borrel G."/>
            <person name="Harris H.M."/>
            <person name="Parisot N."/>
            <person name="Gaci N."/>
            <person name="Tottey W."/>
            <person name="Mihajlovski A."/>
            <person name="Deane J."/>
            <person name="Gribaldo S."/>
            <person name="Bardot O."/>
            <person name="Peyretaillade E."/>
            <person name="Peyret P."/>
            <person name="O'Toole P.W."/>
            <person name="Brugere J.F."/>
        </authorList>
    </citation>
    <scope>NUCLEOTIDE SEQUENCE [LARGE SCALE GENOMIC DNA]</scope>
    <source>
        <strain evidence="1 2">Issoire-Mx1</strain>
    </source>
</reference>
<gene>
    <name evidence="1" type="ORF">MMINT_16170</name>
</gene>
<sequence length="321" mass="36042">MQPLTPFSISMEATGSAENTGYGESLQGQILYEALFSEADLIYSRMVVTYWTNQGPYVSQHFQYEYYFWASKDLFIPQNSEKIESNPSKEVYLYIDEESGAEFKLTLNAHTKMLSLVEYTHIGIFKKSGTAEQKISHISLLTYESHPLIKYGEVQKGTSALHIAVDVTGKESSGEISDETSGKVDMTPVSSERVYDLNSHILPDEQSNRYSKISVNIPDTFHLPSCVYEFYAPSNLNGSVGSYKSMEDGSKPYYEYVLIINILSSDLHEYTGNMTLRSYVDDVEGQITGIQYSGEIASTLYDETGKIIEENLIILGYEGSL</sequence>
<dbReference type="KEGG" id="mer:MMINT_16170"/>
<organism evidence="1 2">
    <name type="scientific">Methanomassiliicoccus intestinalis (strain Issoire-Mx1)</name>
    <dbReference type="NCBI Taxonomy" id="1295009"/>
    <lineage>
        <taxon>Archaea</taxon>
        <taxon>Methanobacteriati</taxon>
        <taxon>Thermoplasmatota</taxon>
        <taxon>Thermoplasmata</taxon>
        <taxon>Methanomassiliicoccales</taxon>
        <taxon>Methanomassiliicoccaceae</taxon>
        <taxon>Methanomassiliicoccus</taxon>
    </lineage>
</organism>
<dbReference type="Proteomes" id="UP000014070">
    <property type="component" value="Chromosome"/>
</dbReference>
<evidence type="ECO:0000313" key="1">
    <source>
        <dbReference type="EMBL" id="AGN26918.1"/>
    </source>
</evidence>
<dbReference type="EMBL" id="CP005934">
    <property type="protein sequence ID" value="AGN26918.1"/>
    <property type="molecule type" value="Genomic_DNA"/>
</dbReference>
<dbReference type="InParanoid" id="R9TBT5"/>
<accession>R9TBT5</accession>
<keyword evidence="2" id="KW-1185">Reference proteome</keyword>
<dbReference type="AlphaFoldDB" id="R9TBT5"/>
<dbReference type="HOGENOM" id="CLU_864952_0_0_2"/>
<dbReference type="STRING" id="1295009.MMINT_16170"/>
<proteinExistence type="predicted"/>
<evidence type="ECO:0000313" key="2">
    <source>
        <dbReference type="Proteomes" id="UP000014070"/>
    </source>
</evidence>